<comment type="caution">
    <text evidence="1">The sequence shown here is derived from an EMBL/GenBank/DDBJ whole genome shotgun (WGS) entry which is preliminary data.</text>
</comment>
<protein>
    <submittedName>
        <fullName evidence="1">Uncharacterized protein</fullName>
    </submittedName>
</protein>
<reference evidence="1 2" key="1">
    <citation type="submission" date="2024-02" db="EMBL/GenBank/DDBJ databases">
        <title>Herpetosiphon gulosus NBRC 112829.</title>
        <authorList>
            <person name="Ichikawa N."/>
            <person name="Katano-Makiyama Y."/>
            <person name="Hidaka K."/>
        </authorList>
    </citation>
    <scope>NUCLEOTIDE SEQUENCE [LARGE SCALE GENOMIC DNA]</scope>
    <source>
        <strain evidence="1 2">NBRC 112829</strain>
    </source>
</reference>
<accession>A0ABP9WX13</accession>
<gene>
    <name evidence="1" type="ORF">Hgul01_00452</name>
</gene>
<dbReference type="EMBL" id="BAABRU010000002">
    <property type="protein sequence ID" value="GAA5526675.1"/>
    <property type="molecule type" value="Genomic_DNA"/>
</dbReference>
<evidence type="ECO:0000313" key="2">
    <source>
        <dbReference type="Proteomes" id="UP001428290"/>
    </source>
</evidence>
<sequence>MHCPKCTNDMTTSALVTPDGVEIMVLGTMATGHRPLSAQVCSACGFTELYAAQWTEEIQHARETAVLEAEPIAVASAEPAL</sequence>
<organism evidence="1 2">
    <name type="scientific">Herpetosiphon gulosus</name>
    <dbReference type="NCBI Taxonomy" id="1973496"/>
    <lineage>
        <taxon>Bacteria</taxon>
        <taxon>Bacillati</taxon>
        <taxon>Chloroflexota</taxon>
        <taxon>Chloroflexia</taxon>
        <taxon>Herpetosiphonales</taxon>
        <taxon>Herpetosiphonaceae</taxon>
        <taxon>Herpetosiphon</taxon>
    </lineage>
</organism>
<dbReference type="RefSeq" id="WP_345720320.1">
    <property type="nucleotide sequence ID" value="NZ_BAABRU010000002.1"/>
</dbReference>
<evidence type="ECO:0000313" key="1">
    <source>
        <dbReference type="EMBL" id="GAA5526675.1"/>
    </source>
</evidence>
<dbReference type="Proteomes" id="UP001428290">
    <property type="component" value="Unassembled WGS sequence"/>
</dbReference>
<keyword evidence="2" id="KW-1185">Reference proteome</keyword>
<name>A0ABP9WX13_9CHLR</name>
<proteinExistence type="predicted"/>